<evidence type="ECO:0000313" key="2">
    <source>
        <dbReference type="Proteomes" id="UP000740926"/>
    </source>
</evidence>
<name>A0A9P6Z2Q8_9FUNG</name>
<dbReference type="AlphaFoldDB" id="A0A9P6Z2Q8"/>
<dbReference type="EMBL" id="JAANIU010000926">
    <property type="protein sequence ID" value="KAG1569441.1"/>
    <property type="molecule type" value="Genomic_DNA"/>
</dbReference>
<proteinExistence type="predicted"/>
<dbReference type="Proteomes" id="UP000740926">
    <property type="component" value="Unassembled WGS sequence"/>
</dbReference>
<reference evidence="1 2" key="1">
    <citation type="journal article" date="2020" name="Microb. Genom.">
        <title>Genetic diversity of clinical and environmental Mucorales isolates obtained from an investigation of mucormycosis cases among solid organ transplant recipients.</title>
        <authorList>
            <person name="Nguyen M.H."/>
            <person name="Kaul D."/>
            <person name="Muto C."/>
            <person name="Cheng S.J."/>
            <person name="Richter R.A."/>
            <person name="Bruno V.M."/>
            <person name="Liu G."/>
            <person name="Beyhan S."/>
            <person name="Sundermann A.J."/>
            <person name="Mounaud S."/>
            <person name="Pasculle A.W."/>
            <person name="Nierman W.C."/>
            <person name="Driscoll E."/>
            <person name="Cumbie R."/>
            <person name="Clancy C.J."/>
            <person name="Dupont C.L."/>
        </authorList>
    </citation>
    <scope>NUCLEOTIDE SEQUENCE [LARGE SCALE GENOMIC DNA]</scope>
    <source>
        <strain evidence="1 2">GL24</strain>
    </source>
</reference>
<evidence type="ECO:0000313" key="1">
    <source>
        <dbReference type="EMBL" id="KAG1569441.1"/>
    </source>
</evidence>
<protein>
    <submittedName>
        <fullName evidence="1">Uncharacterized protein</fullName>
    </submittedName>
</protein>
<comment type="caution">
    <text evidence="1">The sequence shown here is derived from an EMBL/GenBank/DDBJ whole genome shotgun (WGS) entry which is preliminary data.</text>
</comment>
<gene>
    <name evidence="1" type="ORF">G6F50_006376</name>
</gene>
<organism evidence="1 2">
    <name type="scientific">Rhizopus delemar</name>
    <dbReference type="NCBI Taxonomy" id="936053"/>
    <lineage>
        <taxon>Eukaryota</taxon>
        <taxon>Fungi</taxon>
        <taxon>Fungi incertae sedis</taxon>
        <taxon>Mucoromycota</taxon>
        <taxon>Mucoromycotina</taxon>
        <taxon>Mucoromycetes</taxon>
        <taxon>Mucorales</taxon>
        <taxon>Mucorineae</taxon>
        <taxon>Rhizopodaceae</taxon>
        <taxon>Rhizopus</taxon>
    </lineage>
</organism>
<sequence>MYLPSLYDMPDTTILQIIINVDDVVSVHVICGFYQDAFFADAKITEDENVVNTARKLLKDWKIIKKTLTPKKDKARSNTFNNVNNGAGVIIVQPAKLAIHNNANPTTNLATAIQSHTSMKRSTEDVEDASSSGIGTWENLTREKKKVYQCLLGRFLRCAISKMAPREQLLIMKSINEEEEYTLVDGEVINACREIQLIAANQKIIKDEAEDAIARIKTNSNNKDIKLASNIVSDCLFRFLNNTTSNNHKQGEAVMIIDKIKPYLLHSLISKIDFIKHDWLTYHLVTSDGQIMMPDFVLFIELSSAINDEVFFMEVKRKGNHSNNTLENDMIKLSKEMHIALNKLVVKKVKKPEVVGLLVEDHKAVAYKMDIKYNGQYRMIEISRFHFARDISDDILLLPAIIEKLNQMKKIIERTVSNLYNSENEEVVDLTAYTRKSCKSPLLINQDAIKV</sequence>
<accession>A0A9P6Z2Q8</accession>
<keyword evidence="2" id="KW-1185">Reference proteome</keyword>